<evidence type="ECO:0000256" key="3">
    <source>
        <dbReference type="ARBA" id="ARBA00022553"/>
    </source>
</evidence>
<dbReference type="Pfam" id="PF13191">
    <property type="entry name" value="AAA_16"/>
    <property type="match status" value="1"/>
</dbReference>
<dbReference type="PANTHER" id="PTHR43642:SF1">
    <property type="entry name" value="HYBRID SIGNAL TRANSDUCTION HISTIDINE KINASE G"/>
    <property type="match status" value="1"/>
</dbReference>
<dbReference type="InterPro" id="IPR003594">
    <property type="entry name" value="HATPase_dom"/>
</dbReference>
<evidence type="ECO:0000256" key="1">
    <source>
        <dbReference type="ARBA" id="ARBA00000085"/>
    </source>
</evidence>
<protein>
    <recommendedName>
        <fullName evidence="2">histidine kinase</fullName>
        <ecNumber evidence="2">2.7.13.3</ecNumber>
    </recommendedName>
</protein>
<dbReference type="SMART" id="SM00388">
    <property type="entry name" value="HisKA"/>
    <property type="match status" value="1"/>
</dbReference>
<evidence type="ECO:0000256" key="4">
    <source>
        <dbReference type="ARBA" id="ARBA00022777"/>
    </source>
</evidence>
<dbReference type="Pfam" id="PF01590">
    <property type="entry name" value="GAF"/>
    <property type="match status" value="1"/>
</dbReference>
<dbReference type="SUPFAM" id="SSF56112">
    <property type="entry name" value="Protein kinase-like (PK-like)"/>
    <property type="match status" value="1"/>
</dbReference>
<evidence type="ECO:0000256" key="5">
    <source>
        <dbReference type="ARBA" id="ARBA00023012"/>
    </source>
</evidence>
<sequence>MNTSAITLPQISSYQAIALIYESDRTLVYRALDLETGQPVVIKLMRNEYPSFNELVRFRNQYAISKNLEVEGIIQPYALERYKNRYALIMEDVGGISLAEYKDTSSLSIVQFLEIALQLANILHHLHQNKIIHKDIKPANILIHPETKQVTLIDLSISTLLPKETQNLQTLNVLEGTLAYLSPEQTGRMNRAIDYRSDFYSLGIAFYEILAGRVPFSSNDPLELIHAHIAHSPEPISKLICLEGQLCPIPLSDIVSKLMAKNAEDRYQSALGLKYDLENCLSQWQETRKIESFVLGERDRCDRFLIPEKLYGREQEVQALLAAFERVADGGASGERTPSFPHAELILVAGFSGVGKTAVVNEVHKPITRQRGYFLEGKFDQFNRDIPFSAFVQAFRDLTGQLLSESDAALASWKTKILEAVGDNGRVLIEAIPELERAIGSQPPIPELSGTAAQTRFKLLFQKFIAVFATPEHPLVLFLDDLQWADSASLNLIAILMEDNAGSLLAIGAYRDNEVFPAHPLMLMLADLEKQRANLSTITLPALSPDSINLWVAETLNCSLDSAQPLTELLYQKAKGNPFFTAQFLKGLHEDGLIFFNQEVIGWEFDLPQMQNTTLAEDVVEFMAERLQKLPRGAQDILKFAACLGNRFTLESLAVVCDRPQEAIAADLWSALQENFIIPESDTYKFFQGDRGDTGDTEVAENILTGYRFLHDRVQQAAYNLIPDDRKQATHLAIGRLLLQNPSESETNIFAIVNHWNMAIDLIDNSAQQIQLAGLNLQAGLKAKSSVAYEPALKYFQTGLNLLSDDCWQTQYELALNLYTESAKTALICGQYARMEQQSEIVLQNGRTVLDRVEMYDVRIQAQMARAKPAIAIQIAFAALNLLEIALPETPTPADIQHELEITQKLWQQQNIADLVDLPPMTNPEMLSASIILSSIFAPSFIAKADILPLIACKQIQLSLHYGNCEYSAFGYSNYSAILNTICHDLEASYEFGQLAIALVEKLNAKSVKARTFNQAAIFSMHGKVHLKAAPPILKEGCQSGVENGDLEFAGYAAYNWSQYSYFSGLNLIDLQKGAETYGLLLEQIDQQISLSCNQIVQQAALNLLGHSDDVCQLTGAVFNEEEALRQFTEDRVFSGIQYLFLHKIVLCFLFAKFDRIQDYIERWEQYLNASTGMITVPSFYFYATLSRLQLYSQSPANSGQILPQIEDGMAEMRRWAEQAPMNFQHKSDLIVAEYERILGDRYRAADFYDRAITGARANEYVQDEALANELAAKFYLDWDFGSAQSKDFGSAQSKDFGSAQSKDFGSAQSKGKEKVAAGYMQEAYYCYFRWEAKAKTTDLENRYSELLYPILQGLTTSIDVLNTLTTIASPVISVNSGTCQGFNDNNLNQTLDFASILKASQALSGTIQLDELLCQLVQIILQNSGGDRCALILPTDTEEWQIRAIATPKETQLCRTSLTDTSQLPIKLLQYVKNTREVLVIDNLETDLPAIDDYLIEHKPKSLLCLPILHQGHLIGLLYLQNSLTIGIFTQERITILNFLCTQAAISLENARLYQRSQEMADNLQHALNDLQQTQLQLVQNEKMATLGNLVAGVAHEINNPLGFISGNVNILQENLTDLSAIVEGYREEYPEPSPQLAEEIEELDLDFLLEDIPKTIASMEEGVKRIGNISTSLRTFSRTDTDRKTEFNLHEGIDSTLLILKYRLKANEQRPAIEIVKNYGNIPTVKCYPGQLNQVFMNILANAIDAFDEANQGKSYQEIESSPNIITIHTSTIDKQVKIQIQDNGCGMKPETIEKIFEQGFTTKGVGKGTGLGMAIARQIIVEKHGGAIDCNSEVGQGTKFIISLSCS</sequence>
<keyword evidence="3" id="KW-0597">Phosphoprotein</keyword>
<dbReference type="CDD" id="cd00082">
    <property type="entry name" value="HisKA"/>
    <property type="match status" value="1"/>
</dbReference>
<keyword evidence="5" id="KW-0902">Two-component regulatory system</keyword>
<dbReference type="PROSITE" id="PS50011">
    <property type="entry name" value="PROTEIN_KINASE_DOM"/>
    <property type="match status" value="1"/>
</dbReference>
<proteinExistence type="predicted"/>
<keyword evidence="4" id="KW-0808">Transferase</keyword>
<gene>
    <name evidence="9" type="ORF">PMH09_04625</name>
</gene>
<dbReference type="SMART" id="SM00065">
    <property type="entry name" value="GAF"/>
    <property type="match status" value="1"/>
</dbReference>
<dbReference type="InterPro" id="IPR036890">
    <property type="entry name" value="HATPase_C_sf"/>
</dbReference>
<dbReference type="SMART" id="SM00220">
    <property type="entry name" value="S_TKc"/>
    <property type="match status" value="1"/>
</dbReference>
<comment type="caution">
    <text evidence="9">The sequence shown here is derived from an EMBL/GenBank/DDBJ whole genome shotgun (WGS) entry which is preliminary data.</text>
</comment>
<dbReference type="EC" id="2.7.13.3" evidence="2"/>
<dbReference type="SUPFAM" id="SSF55874">
    <property type="entry name" value="ATPase domain of HSP90 chaperone/DNA topoisomerase II/histidine kinase"/>
    <property type="match status" value="1"/>
</dbReference>
<evidence type="ECO:0000259" key="8">
    <source>
        <dbReference type="PROSITE" id="PS50109"/>
    </source>
</evidence>
<comment type="catalytic activity">
    <reaction evidence="1">
        <text>ATP + protein L-histidine = ADP + protein N-phospho-L-histidine.</text>
        <dbReference type="EC" id="2.7.13.3"/>
    </reaction>
</comment>
<evidence type="ECO:0000256" key="2">
    <source>
        <dbReference type="ARBA" id="ARBA00012438"/>
    </source>
</evidence>
<dbReference type="InterPro" id="IPR000719">
    <property type="entry name" value="Prot_kinase_dom"/>
</dbReference>
<evidence type="ECO:0000313" key="10">
    <source>
        <dbReference type="Proteomes" id="UP001232992"/>
    </source>
</evidence>
<keyword evidence="4" id="KW-0418">Kinase</keyword>
<dbReference type="InterPro" id="IPR003661">
    <property type="entry name" value="HisK_dim/P_dom"/>
</dbReference>
<evidence type="ECO:0000259" key="7">
    <source>
        <dbReference type="PROSITE" id="PS50011"/>
    </source>
</evidence>
<feature type="coiled-coil region" evidence="6">
    <location>
        <begin position="1555"/>
        <end position="1582"/>
    </location>
</feature>
<dbReference type="InterPro" id="IPR011009">
    <property type="entry name" value="Kinase-like_dom_sf"/>
</dbReference>
<dbReference type="PROSITE" id="PS50109">
    <property type="entry name" value="HIS_KIN"/>
    <property type="match status" value="1"/>
</dbReference>
<feature type="domain" description="Histidine kinase" evidence="8">
    <location>
        <begin position="1594"/>
        <end position="1850"/>
    </location>
</feature>
<accession>A0ABT7BTF7</accession>
<dbReference type="Gene3D" id="3.30.565.10">
    <property type="entry name" value="Histidine kinase-like ATPase, C-terminal domain"/>
    <property type="match status" value="1"/>
</dbReference>
<dbReference type="Gene3D" id="3.30.450.40">
    <property type="match status" value="1"/>
</dbReference>
<keyword evidence="6" id="KW-0175">Coiled coil</keyword>
<dbReference type="Pfam" id="PF02518">
    <property type="entry name" value="HATPase_c"/>
    <property type="match status" value="1"/>
</dbReference>
<dbReference type="PANTHER" id="PTHR43642">
    <property type="entry name" value="HYBRID SIGNAL TRANSDUCTION HISTIDINE KINASE G"/>
    <property type="match status" value="1"/>
</dbReference>
<dbReference type="RefSeq" id="WP_283757124.1">
    <property type="nucleotide sequence ID" value="NZ_JAQOSQ010000003.1"/>
</dbReference>
<dbReference type="InterPro" id="IPR041664">
    <property type="entry name" value="AAA_16"/>
</dbReference>
<dbReference type="InterPro" id="IPR029016">
    <property type="entry name" value="GAF-like_dom_sf"/>
</dbReference>
<feature type="domain" description="Protein kinase" evidence="7">
    <location>
        <begin position="14"/>
        <end position="278"/>
    </location>
</feature>
<dbReference type="Gene3D" id="3.40.50.300">
    <property type="entry name" value="P-loop containing nucleotide triphosphate hydrolases"/>
    <property type="match status" value="1"/>
</dbReference>
<dbReference type="CDD" id="cd14014">
    <property type="entry name" value="STKc_PknB_like"/>
    <property type="match status" value="1"/>
</dbReference>
<dbReference type="InterPro" id="IPR027417">
    <property type="entry name" value="P-loop_NTPase"/>
</dbReference>
<dbReference type="EMBL" id="JAQOSQ010000003">
    <property type="protein sequence ID" value="MDJ1182472.1"/>
    <property type="molecule type" value="Genomic_DNA"/>
</dbReference>
<dbReference type="PROSITE" id="PS00108">
    <property type="entry name" value="PROTEIN_KINASE_ST"/>
    <property type="match status" value="1"/>
</dbReference>
<dbReference type="Pfam" id="PF00069">
    <property type="entry name" value="Pkinase"/>
    <property type="match status" value="1"/>
</dbReference>
<dbReference type="PRINTS" id="PR00344">
    <property type="entry name" value="BCTRLSENSOR"/>
</dbReference>
<dbReference type="SUPFAM" id="SSF55781">
    <property type="entry name" value="GAF domain-like"/>
    <property type="match status" value="1"/>
</dbReference>
<organism evidence="9 10">
    <name type="scientific">Roseofilum casamattae BLCC-M143</name>
    <dbReference type="NCBI Taxonomy" id="3022442"/>
    <lineage>
        <taxon>Bacteria</taxon>
        <taxon>Bacillati</taxon>
        <taxon>Cyanobacteriota</taxon>
        <taxon>Cyanophyceae</taxon>
        <taxon>Desertifilales</taxon>
        <taxon>Desertifilaceae</taxon>
        <taxon>Roseofilum</taxon>
        <taxon>Roseofilum casamattae</taxon>
    </lineage>
</organism>
<dbReference type="Gene3D" id="1.10.510.10">
    <property type="entry name" value="Transferase(Phosphotransferase) domain 1"/>
    <property type="match status" value="1"/>
</dbReference>
<dbReference type="InterPro" id="IPR004358">
    <property type="entry name" value="Sig_transdc_His_kin-like_C"/>
</dbReference>
<dbReference type="InterPro" id="IPR005467">
    <property type="entry name" value="His_kinase_dom"/>
</dbReference>
<name>A0ABT7BTF7_9CYAN</name>
<dbReference type="InterPro" id="IPR008271">
    <property type="entry name" value="Ser/Thr_kinase_AS"/>
</dbReference>
<evidence type="ECO:0000313" key="9">
    <source>
        <dbReference type="EMBL" id="MDJ1182472.1"/>
    </source>
</evidence>
<dbReference type="InterPro" id="IPR003018">
    <property type="entry name" value="GAF"/>
</dbReference>
<dbReference type="Gene3D" id="1.10.287.130">
    <property type="match status" value="1"/>
</dbReference>
<dbReference type="InterPro" id="IPR036097">
    <property type="entry name" value="HisK_dim/P_sf"/>
</dbReference>
<dbReference type="InterPro" id="IPR053159">
    <property type="entry name" value="Hybrid_Histidine_Kinase"/>
</dbReference>
<keyword evidence="10" id="KW-1185">Reference proteome</keyword>
<dbReference type="Proteomes" id="UP001232992">
    <property type="component" value="Unassembled WGS sequence"/>
</dbReference>
<evidence type="ECO:0000256" key="6">
    <source>
        <dbReference type="SAM" id="Coils"/>
    </source>
</evidence>
<dbReference type="SMART" id="SM00387">
    <property type="entry name" value="HATPase_c"/>
    <property type="match status" value="1"/>
</dbReference>
<dbReference type="SUPFAM" id="SSF47384">
    <property type="entry name" value="Homodimeric domain of signal transducing histidine kinase"/>
    <property type="match status" value="1"/>
</dbReference>
<reference evidence="9 10" key="1">
    <citation type="submission" date="2023-01" db="EMBL/GenBank/DDBJ databases">
        <title>Novel diversity within Roseofilum (Cyanobacteria; Desertifilaceae) from marine benthic mats with descriptions of four novel species.</title>
        <authorList>
            <person name="Wang Y."/>
            <person name="Berthold D.E."/>
            <person name="Hu J."/>
            <person name="Lefler F.W."/>
            <person name="Laughinghouse H.D. IV."/>
        </authorList>
    </citation>
    <scope>NUCLEOTIDE SEQUENCE [LARGE SCALE GENOMIC DNA]</scope>
    <source>
        <strain evidence="9 10">BLCC-M143</strain>
    </source>
</reference>
<dbReference type="SUPFAM" id="SSF52540">
    <property type="entry name" value="P-loop containing nucleoside triphosphate hydrolases"/>
    <property type="match status" value="1"/>
</dbReference>